<keyword evidence="3" id="KW-1185">Reference proteome</keyword>
<protein>
    <submittedName>
        <fullName evidence="2">Uncharacterized protein</fullName>
    </submittedName>
</protein>
<gene>
    <name evidence="2" type="ORF">Sru01_23730</name>
</gene>
<keyword evidence="1" id="KW-0812">Transmembrane</keyword>
<evidence type="ECO:0000313" key="3">
    <source>
        <dbReference type="Proteomes" id="UP000655287"/>
    </source>
</evidence>
<evidence type="ECO:0000256" key="1">
    <source>
        <dbReference type="SAM" id="Phobius"/>
    </source>
</evidence>
<name>A0A919R096_9ACTN</name>
<reference evidence="2" key="1">
    <citation type="submission" date="2021-01" db="EMBL/GenBank/DDBJ databases">
        <title>Whole genome shotgun sequence of Sphaerisporangium rufum NBRC 109079.</title>
        <authorList>
            <person name="Komaki H."/>
            <person name="Tamura T."/>
        </authorList>
    </citation>
    <scope>NUCLEOTIDE SEQUENCE</scope>
    <source>
        <strain evidence="2">NBRC 109079</strain>
    </source>
</reference>
<dbReference type="Proteomes" id="UP000655287">
    <property type="component" value="Unassembled WGS sequence"/>
</dbReference>
<feature type="transmembrane region" description="Helical" evidence="1">
    <location>
        <begin position="59"/>
        <end position="80"/>
    </location>
</feature>
<organism evidence="2 3">
    <name type="scientific">Sphaerisporangium rufum</name>
    <dbReference type="NCBI Taxonomy" id="1381558"/>
    <lineage>
        <taxon>Bacteria</taxon>
        <taxon>Bacillati</taxon>
        <taxon>Actinomycetota</taxon>
        <taxon>Actinomycetes</taxon>
        <taxon>Streptosporangiales</taxon>
        <taxon>Streptosporangiaceae</taxon>
        <taxon>Sphaerisporangium</taxon>
    </lineage>
</organism>
<comment type="caution">
    <text evidence="2">The sequence shown here is derived from an EMBL/GenBank/DDBJ whole genome shotgun (WGS) entry which is preliminary data.</text>
</comment>
<evidence type="ECO:0000313" key="2">
    <source>
        <dbReference type="EMBL" id="GII77391.1"/>
    </source>
</evidence>
<accession>A0A919R096</accession>
<keyword evidence="1" id="KW-1133">Transmembrane helix</keyword>
<dbReference type="AlphaFoldDB" id="A0A919R096"/>
<dbReference type="RefSeq" id="WP_203984262.1">
    <property type="nucleotide sequence ID" value="NZ_BOOU01000035.1"/>
</dbReference>
<dbReference type="EMBL" id="BOOU01000035">
    <property type="protein sequence ID" value="GII77391.1"/>
    <property type="molecule type" value="Genomic_DNA"/>
</dbReference>
<proteinExistence type="predicted"/>
<keyword evidence="1" id="KW-0472">Membrane</keyword>
<sequence length="289" mass="30801">MNADIDRLVASIAPGAGPGVTPGALEMMDEITATGPAPAARRRSWPAGLAWPSARRMRLVAGFAALAVVTGWVLPGGFGAGPAAALDVRRSGGFFVVVVKDLYADPGRYRRELASLDLRIGIRVEPASPSAVGQVFVSAEDRATARAKGTHAVPSSPDITAIEDRKVCGYWEKCTIGVRIRIGYRGTGEISLGRPARPGEQYTMPGWLAAPGEPLHCVDFVNRRKAEVVRMLREHGVRDVTFAGYRAPVPDAPDSWYVHDGVMSSAGHALLLVDPAPHPKPVDVAQKCR</sequence>